<evidence type="ECO:0000313" key="2">
    <source>
        <dbReference type="EMBL" id="KAK1363301.1"/>
    </source>
</evidence>
<dbReference type="Gene3D" id="3.30.565.10">
    <property type="entry name" value="Histidine kinase-like ATPase, C-terminal domain"/>
    <property type="match status" value="1"/>
</dbReference>
<dbReference type="InterPro" id="IPR058210">
    <property type="entry name" value="SACS/Nov_dom"/>
</dbReference>
<sequence>MATPREHIEEIRKTKFSIGGEPNPLTEDLHQAVMNLSGELYAKDVHFLMELIQNAEDNEYSEGVDPSLEFVVTSRDITATGAPATLLIFNNERGFLPRNIDSICSVGRSTKKGNRRRGYIGEKGIGFKSVFLITAQPYIFSKGYQIRFTEGPCPHCNVGYIVPEWVETNPSLSVIESVYGTGKTLPTTTIILPLKPDKVKPVKHQLSNIHPEILLFLTKIKRLSVREDNEDPKLNTVSAISISSETNFVTRKNIDAESYMLHLSADDMGDDDVEKECGYHMWRQRFPVKKENKVERRMEVEEWAITLAFPSGKRLLRGMHSPGIYAFLPTEMVTNFPFIIQADFILASSRENILLDNKWNKGILDCVSTAFISAFTSLVKDTVAPISTLPHIFGFLPVNKAPYTELNAVRESIKQKLLNQSIVPCESYSEQKFFHKPCEVGGLLRAFWNILDKAKGQGVVLDNISSHGTYILSSSFDATEYDKILEFLGVGFVADEWYAKCIQSSNIILGVSEDVYLELLLFVAENWRSSFHGNNMKNASILKYVDIHGIVSLISVSEVSQFYGGKLFKSSEDCYASWLINWSREFRGATGHLFMPISTQQAIGLLSKKRILLDWLSDQAKVKSVSVYDYAILLNKSINDRELAIAYSHFLYHSFLKKHVSEHNVKEICSSMPLIDSYGRMMGQKRHVLLPANGSNWVELIGTNPWRNEGYVELGKDYLQPAHYFGIHTPDRVLINFLKTHVPAFDIPNISPPNAVIPTMSAPLTRKNVFLLLEWIRYLRRKGTDLPQKFLSCIKEGSWLRISLNGSSSYRPPSQSFMFSSSGAHVLQQESELVDIPVVDVQFYGQKITDYKEELRVVGVMFEVNEACRFIGNQLMSIAASSNLTRYNVLSMLKFIKFLGRKLLPRTEFVNSIKGGRWLRTNQGDRSPTESVLYNEQWKAASEVSNIPLIAEAYYGADLMSYKEELELIGVKVDFDGNYQLVGDNLKSSAYLSSLTAEALYLMLNCLKHSRSTNKLVHALKDTKCIKTNVGFKTPAECYLPDSEWGCLLQVFSCFPIIDVKFYGSKILLSKNELKQIGVVVDSDEASKKFEGVFKQQASVHSVGRDNVLKLLQCYKKLMKSNSFPTNLKKCIREVKWLRTRLGDYRVPADCVLFGQCWQSISSISLIPFVDDGDNQYGMIIHEYKEELKSMGVVSSFKDGARFVVNGLYLPEDPSRMSPENVYSLLECIRSYKPQSDKLENGDKFPSNFMGKIGRQWLKTYAGYRAPQKCLLFGSQWAALSLERNDGPFLDENYYGSKITEYANELRSLGVIVDTRNGCSLLANHLYFHSRFTTVIRIYKYLYKCNWKPDDEKDKKIWIPSGTENGQWVSSEDCVIHDKNGLLGSRLHVLEQHYKDELLIFFSITYGVKMIPSVEDYCKIWKSWEASGHQVTHDESCAFWEFVVKNWSSRTEETLAQQLLKVPVYSGSNTINLVSKHDVFIADDLQLKDIFVKSSFGTLFVWYPQPSMKSLPRTKLLEIYSKIGVRNISKSVKQEFSAVDAVNLKQLNPKETFIGKGLVRLILGFLIDVSPKMEADSRHEVVRRLLDVTVFEAGEPITVSYALSLSSDKILKVEARQMLRWDRQNSKLFVQKLDKDSGHKSIIEYASHFSEVVAGGLLWENEDHMVRLAEVLRLGFLLDYNEEAVEYLMKSKNLQIFLEDEEFLSSSFPDD</sequence>
<reference evidence="2" key="1">
    <citation type="submission" date="2023-02" db="EMBL/GenBank/DDBJ databases">
        <title>Genome of toxic invasive species Heracleum sosnowskyi carries increased number of genes despite the absence of recent whole-genome duplications.</title>
        <authorList>
            <person name="Schelkunov M."/>
            <person name="Shtratnikova V."/>
            <person name="Makarenko M."/>
            <person name="Klepikova A."/>
            <person name="Omelchenko D."/>
            <person name="Novikova G."/>
            <person name="Obukhova E."/>
            <person name="Bogdanov V."/>
            <person name="Penin A."/>
            <person name="Logacheva M."/>
        </authorList>
    </citation>
    <scope>NUCLEOTIDE SEQUENCE</scope>
    <source>
        <strain evidence="2">Hsosn_3</strain>
        <tissue evidence="2">Leaf</tissue>
    </source>
</reference>
<evidence type="ECO:0000259" key="1">
    <source>
        <dbReference type="Pfam" id="PF25794"/>
    </source>
</evidence>
<dbReference type="SUPFAM" id="SSF55874">
    <property type="entry name" value="ATPase domain of HSP90 chaperone/DNA topoisomerase II/histidine kinase"/>
    <property type="match status" value="1"/>
</dbReference>
<dbReference type="InterPro" id="IPR052957">
    <property type="entry name" value="Auxin_embryo_med"/>
</dbReference>
<keyword evidence="2" id="KW-0418">Kinase</keyword>
<dbReference type="InterPro" id="IPR036890">
    <property type="entry name" value="HATPase_C_sf"/>
</dbReference>
<protein>
    <submittedName>
        <fullName evidence="2">Histidine kinase-like ATPase, C-terminal domain containing protein</fullName>
    </submittedName>
</protein>
<dbReference type="NCBIfam" id="NF047352">
    <property type="entry name" value="P_loop_sacsin"/>
    <property type="match status" value="1"/>
</dbReference>
<dbReference type="GO" id="GO:0016301">
    <property type="term" value="F:kinase activity"/>
    <property type="evidence" value="ECO:0007669"/>
    <property type="project" value="UniProtKB-KW"/>
</dbReference>
<gene>
    <name evidence="2" type="ORF">POM88_038862</name>
</gene>
<dbReference type="Pfam" id="PF25794">
    <property type="entry name" value="SACS"/>
    <property type="match status" value="1"/>
</dbReference>
<dbReference type="PANTHER" id="PTHR32387:SF3">
    <property type="entry name" value="ATP_DNA BINDING PROTEIN"/>
    <property type="match status" value="1"/>
</dbReference>
<reference evidence="2" key="2">
    <citation type="submission" date="2023-05" db="EMBL/GenBank/DDBJ databases">
        <authorList>
            <person name="Schelkunov M.I."/>
        </authorList>
    </citation>
    <scope>NUCLEOTIDE SEQUENCE</scope>
    <source>
        <strain evidence="2">Hsosn_3</strain>
        <tissue evidence="2">Leaf</tissue>
    </source>
</reference>
<proteinExistence type="predicted"/>
<dbReference type="EMBL" id="JAUIZM010000009">
    <property type="protein sequence ID" value="KAK1363301.1"/>
    <property type="molecule type" value="Genomic_DNA"/>
</dbReference>
<dbReference type="Proteomes" id="UP001237642">
    <property type="component" value="Unassembled WGS sequence"/>
</dbReference>
<dbReference type="PANTHER" id="PTHR32387">
    <property type="entry name" value="WU:FJ29H11"/>
    <property type="match status" value="1"/>
</dbReference>
<organism evidence="2 3">
    <name type="scientific">Heracleum sosnowskyi</name>
    <dbReference type="NCBI Taxonomy" id="360622"/>
    <lineage>
        <taxon>Eukaryota</taxon>
        <taxon>Viridiplantae</taxon>
        <taxon>Streptophyta</taxon>
        <taxon>Embryophyta</taxon>
        <taxon>Tracheophyta</taxon>
        <taxon>Spermatophyta</taxon>
        <taxon>Magnoliopsida</taxon>
        <taxon>eudicotyledons</taxon>
        <taxon>Gunneridae</taxon>
        <taxon>Pentapetalae</taxon>
        <taxon>asterids</taxon>
        <taxon>campanulids</taxon>
        <taxon>Apiales</taxon>
        <taxon>Apiaceae</taxon>
        <taxon>Apioideae</taxon>
        <taxon>apioid superclade</taxon>
        <taxon>Tordylieae</taxon>
        <taxon>Tordyliinae</taxon>
        <taxon>Heracleum</taxon>
    </lineage>
</organism>
<evidence type="ECO:0000313" key="3">
    <source>
        <dbReference type="Proteomes" id="UP001237642"/>
    </source>
</evidence>
<name>A0AAD8M7B3_9APIA</name>
<keyword evidence="3" id="KW-1185">Reference proteome</keyword>
<accession>A0AAD8M7B3</accession>
<keyword evidence="2" id="KW-0808">Transferase</keyword>
<feature type="domain" description="Sacsin/Nov" evidence="1">
    <location>
        <begin position="41"/>
        <end position="143"/>
    </location>
</feature>
<comment type="caution">
    <text evidence="2">The sequence shown here is derived from an EMBL/GenBank/DDBJ whole genome shotgun (WGS) entry which is preliminary data.</text>
</comment>